<evidence type="ECO:0000256" key="4">
    <source>
        <dbReference type="ARBA" id="ARBA00022833"/>
    </source>
</evidence>
<keyword evidence="5" id="KW-0472">Membrane</keyword>
<evidence type="ECO:0000256" key="1">
    <source>
        <dbReference type="ARBA" id="ARBA00022448"/>
    </source>
</evidence>
<dbReference type="InterPro" id="IPR018752">
    <property type="entry name" value="DabA"/>
</dbReference>
<evidence type="ECO:0000256" key="5">
    <source>
        <dbReference type="ARBA" id="ARBA00023136"/>
    </source>
</evidence>
<evidence type="ECO:0000256" key="3">
    <source>
        <dbReference type="ARBA" id="ARBA00022723"/>
    </source>
</evidence>
<evidence type="ECO:0000313" key="7">
    <source>
        <dbReference type="Proteomes" id="UP000030652"/>
    </source>
</evidence>
<sequence length="192" mass="22749">MLDKIEHAIEHAKHLMPDQGPLPFFVHHNTIHHFETYIFFEGVKQAGRTYGAKAFMSEEEFLLSFERDRITATILQKKIEEYIKYHSLTIDPDLLFGLMTEKPDTRQKPDKRIKQFIDDTAYQRPGYYREAVQSEHNHDIDELMGPVLFKFLPSYFDFGLSYWPMPHREKGLWHQTASQRNITVGCDEWPSE</sequence>
<dbReference type="eggNOG" id="COG3002">
    <property type="taxonomic scope" value="Bacteria"/>
</dbReference>
<organism evidence="6 7">
    <name type="scientific">Candidatus Scalindua brodae</name>
    <dbReference type="NCBI Taxonomy" id="237368"/>
    <lineage>
        <taxon>Bacteria</taxon>
        <taxon>Pseudomonadati</taxon>
        <taxon>Planctomycetota</taxon>
        <taxon>Candidatus Brocadiia</taxon>
        <taxon>Candidatus Brocadiales</taxon>
        <taxon>Candidatus Scalinduaceae</taxon>
        <taxon>Candidatus Scalindua</taxon>
    </lineage>
</organism>
<protein>
    <submittedName>
        <fullName evidence="6">Uncharacterized protein</fullName>
    </submittedName>
</protein>
<keyword evidence="1" id="KW-0813">Transport</keyword>
<gene>
    <name evidence="6" type="ORF">SCABRO_03534</name>
</gene>
<evidence type="ECO:0000313" key="6">
    <source>
        <dbReference type="EMBL" id="KHE90746.1"/>
    </source>
</evidence>
<evidence type="ECO:0000256" key="2">
    <source>
        <dbReference type="ARBA" id="ARBA00022475"/>
    </source>
</evidence>
<dbReference type="GO" id="GO:0046872">
    <property type="term" value="F:metal ion binding"/>
    <property type="evidence" value="ECO:0007669"/>
    <property type="project" value="UniProtKB-KW"/>
</dbReference>
<dbReference type="Proteomes" id="UP000030652">
    <property type="component" value="Unassembled WGS sequence"/>
</dbReference>
<accession>A0A0B0EF91</accession>
<dbReference type="PANTHER" id="PTHR38344:SF1">
    <property type="entry name" value="INORGANIC CARBON TRANSPORTER SUBUNIT DABA-RELATED"/>
    <property type="match status" value="1"/>
</dbReference>
<dbReference type="Pfam" id="PF10070">
    <property type="entry name" value="DabA"/>
    <property type="match status" value="1"/>
</dbReference>
<reference evidence="6 7" key="1">
    <citation type="submission" date="2014-10" db="EMBL/GenBank/DDBJ databases">
        <title>Draft genome of anammox bacterium scalindua brodae, obtained using differential coverage binning of sequence data from two enrichment reactors.</title>
        <authorList>
            <person name="Speth D.R."/>
            <person name="Russ L."/>
            <person name="Kartal B."/>
            <person name="Op den Camp H.J."/>
            <person name="Dutilh B.E."/>
            <person name="Jetten M.S."/>
        </authorList>
    </citation>
    <scope>NUCLEOTIDE SEQUENCE [LARGE SCALE GENOMIC DNA]</scope>
    <source>
        <strain evidence="6">RU1</strain>
    </source>
</reference>
<keyword evidence="3" id="KW-0479">Metal-binding</keyword>
<keyword evidence="2" id="KW-1003">Cell membrane</keyword>
<keyword evidence="4" id="KW-0862">Zinc</keyword>
<proteinExistence type="predicted"/>
<comment type="caution">
    <text evidence="6">The sequence shown here is derived from an EMBL/GenBank/DDBJ whole genome shotgun (WGS) entry which is preliminary data.</text>
</comment>
<dbReference type="EMBL" id="JRYO01000243">
    <property type="protein sequence ID" value="KHE90746.1"/>
    <property type="molecule type" value="Genomic_DNA"/>
</dbReference>
<name>A0A0B0EF91_9BACT</name>
<dbReference type="AlphaFoldDB" id="A0A0B0EF91"/>
<dbReference type="PANTHER" id="PTHR38344">
    <property type="entry name" value="UPF0753 PROTEIN AQ_863"/>
    <property type="match status" value="1"/>
</dbReference>